<accession>A0ABY5IRB8</accession>
<proteinExistence type="predicted"/>
<gene>
    <name evidence="1" type="ORF">NOX80_11865</name>
</gene>
<dbReference type="EMBL" id="CP101751">
    <property type="protein sequence ID" value="UUC44328.1"/>
    <property type="molecule type" value="Genomic_DNA"/>
</dbReference>
<evidence type="ECO:0000313" key="2">
    <source>
        <dbReference type="Proteomes" id="UP001059844"/>
    </source>
</evidence>
<name>A0ABY5IRB8_9FLAO</name>
<keyword evidence="2" id="KW-1185">Reference proteome</keyword>
<dbReference type="Proteomes" id="UP001059844">
    <property type="component" value="Chromosome"/>
</dbReference>
<organism evidence="1 2">
    <name type="scientific">Flavobacterium cerinum</name>
    <dbReference type="NCBI Taxonomy" id="2502784"/>
    <lineage>
        <taxon>Bacteria</taxon>
        <taxon>Pseudomonadati</taxon>
        <taxon>Bacteroidota</taxon>
        <taxon>Flavobacteriia</taxon>
        <taxon>Flavobacteriales</taxon>
        <taxon>Flavobacteriaceae</taxon>
        <taxon>Flavobacterium</taxon>
    </lineage>
</organism>
<protein>
    <recommendedName>
        <fullName evidence="3">DUF3108 domain-containing protein</fullName>
    </recommendedName>
</protein>
<evidence type="ECO:0000313" key="1">
    <source>
        <dbReference type="EMBL" id="UUC44328.1"/>
    </source>
</evidence>
<sequence>MTALNRLLITFLCITFFSCEKNTNYNLSGTFINKTYLEQSKTALLSDIPFYAVELTFNKDSILFSNGFETGKLAYNKKGNQYLLKKAYQNNGIIKDLIIEATSDSTFTLLDHDYTTRNSDSNFKKSKIAFETALAQNLLEGQYEIHFPDSLKTRKVNFESNGVTNLPGYIQYSICYSGDCMQLVDDKINLITLTNSHKTDFFGWKRGADNTLEFYTVSAPIPDIKGGQKIIEKAFVLKKVPK</sequence>
<evidence type="ECO:0008006" key="3">
    <source>
        <dbReference type="Google" id="ProtNLM"/>
    </source>
</evidence>
<dbReference type="RefSeq" id="WP_256550002.1">
    <property type="nucleotide sequence ID" value="NZ_CP101751.1"/>
</dbReference>
<reference evidence="1" key="1">
    <citation type="submission" date="2022-07" db="EMBL/GenBank/DDBJ databases">
        <title>Isolation, identification, and degradation of a PFOSA degrading strain from sewage treatment plant.</title>
        <authorList>
            <person name="Zhang L."/>
            <person name="Huo Y."/>
        </authorList>
    </citation>
    <scope>NUCLEOTIDE SEQUENCE</scope>
    <source>
        <strain evidence="1">C1</strain>
    </source>
</reference>
<dbReference type="PROSITE" id="PS51257">
    <property type="entry name" value="PROKAR_LIPOPROTEIN"/>
    <property type="match status" value="1"/>
</dbReference>